<dbReference type="PANTHER" id="PTHR24305">
    <property type="entry name" value="CYTOCHROME P450"/>
    <property type="match status" value="1"/>
</dbReference>
<evidence type="ECO:0000256" key="9">
    <source>
        <dbReference type="PIRSR" id="PIRSR602401-1"/>
    </source>
</evidence>
<dbReference type="GO" id="GO:0016705">
    <property type="term" value="F:oxidoreductase activity, acting on paired donors, with incorporation or reduction of molecular oxygen"/>
    <property type="evidence" value="ECO:0007669"/>
    <property type="project" value="InterPro"/>
</dbReference>
<dbReference type="InterPro" id="IPR002401">
    <property type="entry name" value="Cyt_P450_E_grp-I"/>
</dbReference>
<evidence type="ECO:0000256" key="6">
    <source>
        <dbReference type="ARBA" id="ARBA00023002"/>
    </source>
</evidence>
<proteinExistence type="inferred from homology"/>
<evidence type="ECO:0000256" key="2">
    <source>
        <dbReference type="ARBA" id="ARBA00005179"/>
    </source>
</evidence>
<comment type="similarity">
    <text evidence="3 10">Belongs to the cytochrome P450 family.</text>
</comment>
<dbReference type="GO" id="GO:0005506">
    <property type="term" value="F:iron ion binding"/>
    <property type="evidence" value="ECO:0007669"/>
    <property type="project" value="InterPro"/>
</dbReference>
<dbReference type="GO" id="GO:0020037">
    <property type="term" value="F:heme binding"/>
    <property type="evidence" value="ECO:0007669"/>
    <property type="project" value="InterPro"/>
</dbReference>
<dbReference type="GO" id="GO:0004497">
    <property type="term" value="F:monooxygenase activity"/>
    <property type="evidence" value="ECO:0007669"/>
    <property type="project" value="UniProtKB-KW"/>
</dbReference>
<evidence type="ECO:0000256" key="11">
    <source>
        <dbReference type="SAM" id="Phobius"/>
    </source>
</evidence>
<dbReference type="PRINTS" id="PR00385">
    <property type="entry name" value="P450"/>
</dbReference>
<name>A0A1A5ZXA1_9TREE</name>
<comment type="cofactor">
    <cofactor evidence="1 9">
        <name>heme</name>
        <dbReference type="ChEBI" id="CHEBI:30413"/>
    </cofactor>
</comment>
<dbReference type="SUPFAM" id="SSF48264">
    <property type="entry name" value="Cytochrome P450"/>
    <property type="match status" value="1"/>
</dbReference>
<evidence type="ECO:0000256" key="4">
    <source>
        <dbReference type="ARBA" id="ARBA00022617"/>
    </source>
</evidence>
<dbReference type="VEuPathDB" id="FungiDB:I303_07194"/>
<keyword evidence="11" id="KW-0812">Transmembrane</keyword>
<dbReference type="InterPro" id="IPR001128">
    <property type="entry name" value="Cyt_P450"/>
</dbReference>
<evidence type="ECO:0000256" key="10">
    <source>
        <dbReference type="RuleBase" id="RU000461"/>
    </source>
</evidence>
<evidence type="ECO:0000256" key="7">
    <source>
        <dbReference type="ARBA" id="ARBA00023004"/>
    </source>
</evidence>
<keyword evidence="11" id="KW-1133">Transmembrane helix</keyword>
<keyword evidence="4 9" id="KW-0349">Heme</keyword>
<keyword evidence="8 10" id="KW-0503">Monooxygenase</keyword>
<dbReference type="EMBL" id="KI894035">
    <property type="protein sequence ID" value="OBR82434.1"/>
    <property type="molecule type" value="Genomic_DNA"/>
</dbReference>
<evidence type="ECO:0008006" key="13">
    <source>
        <dbReference type="Google" id="ProtNLM"/>
    </source>
</evidence>
<organism evidence="12">
    <name type="scientific">Kwoniella dejecticola CBS 10117</name>
    <dbReference type="NCBI Taxonomy" id="1296121"/>
    <lineage>
        <taxon>Eukaryota</taxon>
        <taxon>Fungi</taxon>
        <taxon>Dikarya</taxon>
        <taxon>Basidiomycota</taxon>
        <taxon>Agaricomycotina</taxon>
        <taxon>Tremellomycetes</taxon>
        <taxon>Tremellales</taxon>
        <taxon>Cryptococcaceae</taxon>
        <taxon>Kwoniella</taxon>
    </lineage>
</organism>
<dbReference type="PROSITE" id="PS00086">
    <property type="entry name" value="CYTOCHROME_P450"/>
    <property type="match status" value="1"/>
</dbReference>
<evidence type="ECO:0000256" key="5">
    <source>
        <dbReference type="ARBA" id="ARBA00022723"/>
    </source>
</evidence>
<reference evidence="12" key="1">
    <citation type="submission" date="2013-07" db="EMBL/GenBank/DDBJ databases">
        <title>The Genome Sequence of Cryptococcus dejecticola CBS10117.</title>
        <authorList>
            <consortium name="The Broad Institute Genome Sequencing Platform"/>
            <person name="Cuomo C."/>
            <person name="Litvintseva A."/>
            <person name="Chen Y."/>
            <person name="Heitman J."/>
            <person name="Sun S."/>
            <person name="Springer D."/>
            <person name="Dromer F."/>
            <person name="Young S.K."/>
            <person name="Zeng Q."/>
            <person name="Gargeya S."/>
            <person name="Fitzgerald M."/>
            <person name="Abouelleil A."/>
            <person name="Alvarado L."/>
            <person name="Berlin A.M."/>
            <person name="Chapman S.B."/>
            <person name="Dewar J."/>
            <person name="Goldberg J."/>
            <person name="Griggs A."/>
            <person name="Gujja S."/>
            <person name="Hansen M."/>
            <person name="Howarth C."/>
            <person name="Imamovic A."/>
            <person name="Larimer J."/>
            <person name="McCowan C."/>
            <person name="Murphy C."/>
            <person name="Pearson M."/>
            <person name="Priest M."/>
            <person name="Roberts A."/>
            <person name="Saif S."/>
            <person name="Shea T."/>
            <person name="Sykes S."/>
            <person name="Wortman J."/>
            <person name="Nusbaum C."/>
            <person name="Birren B."/>
        </authorList>
    </citation>
    <scope>NUCLEOTIDE SEQUENCE [LARGE SCALE GENOMIC DNA]</scope>
    <source>
        <strain evidence="12">CBS 10117</strain>
    </source>
</reference>
<evidence type="ECO:0000313" key="12">
    <source>
        <dbReference type="EMBL" id="OBR82434.1"/>
    </source>
</evidence>
<keyword evidence="6 10" id="KW-0560">Oxidoreductase</keyword>
<dbReference type="Pfam" id="PF00067">
    <property type="entry name" value="p450"/>
    <property type="match status" value="1"/>
</dbReference>
<dbReference type="InterPro" id="IPR050121">
    <property type="entry name" value="Cytochrome_P450_monoxygenase"/>
</dbReference>
<dbReference type="STRING" id="1296121.A0A1A5ZXA1"/>
<dbReference type="PANTHER" id="PTHR24305:SF166">
    <property type="entry name" value="CYTOCHROME P450 12A4, MITOCHONDRIAL-RELATED"/>
    <property type="match status" value="1"/>
</dbReference>
<feature type="transmembrane region" description="Helical" evidence="11">
    <location>
        <begin position="20"/>
        <end position="43"/>
    </location>
</feature>
<dbReference type="InterPro" id="IPR036396">
    <property type="entry name" value="Cyt_P450_sf"/>
</dbReference>
<keyword evidence="5 9" id="KW-0479">Metal-binding</keyword>
<evidence type="ECO:0000256" key="1">
    <source>
        <dbReference type="ARBA" id="ARBA00001971"/>
    </source>
</evidence>
<comment type="pathway">
    <text evidence="2">Secondary metabolite biosynthesis.</text>
</comment>
<gene>
    <name evidence="12" type="ORF">I303_07194</name>
</gene>
<evidence type="ECO:0000256" key="8">
    <source>
        <dbReference type="ARBA" id="ARBA00023033"/>
    </source>
</evidence>
<accession>A0A1A5ZXA1</accession>
<dbReference type="Gene3D" id="1.10.630.10">
    <property type="entry name" value="Cytochrome P450"/>
    <property type="match status" value="1"/>
</dbReference>
<keyword evidence="11" id="KW-0472">Membrane</keyword>
<feature type="binding site" description="axial binding residue" evidence="9">
    <location>
        <position position="526"/>
    </location>
    <ligand>
        <name>heme</name>
        <dbReference type="ChEBI" id="CHEBI:30413"/>
    </ligand>
    <ligandPart>
        <name>Fe</name>
        <dbReference type="ChEBI" id="CHEBI:18248"/>
    </ligandPart>
</feature>
<evidence type="ECO:0000256" key="3">
    <source>
        <dbReference type="ARBA" id="ARBA00010617"/>
    </source>
</evidence>
<keyword evidence="7 9" id="KW-0408">Iron</keyword>
<dbReference type="AlphaFoldDB" id="A0A1A5ZXA1"/>
<dbReference type="InterPro" id="IPR017972">
    <property type="entry name" value="Cyt_P450_CS"/>
</dbReference>
<dbReference type="OrthoDB" id="1470350at2759"/>
<protein>
    <recommendedName>
        <fullName evidence="13">Cytochrome P450</fullName>
    </recommendedName>
</protein>
<sequence>MSWLEQVPAIPEEYQKYIPHLWVLGGGVVAYYVLSNLFSYISILRQVRGLPVKHSFFPSYEQGLRARVPHIPYILPVKDYYSRPEWDRFETPKSDLLVYICATQHRAIYWTANPYTAQHVFTKTALFEKPWWMPRYTSAAKFGGNIISAPDGEDHKRHKAVIRGCFGEEIFRNAWEEMDNTVEMMLREENLVDGGVMEDVGGMTIKVTYIVIGKVGFGHEIPWITPRTERGEESKHTNLECESLSKYELNFVTCFPVGFVEAYEIVDRSVLYQFMLPGWLLRMLPTKKFRRMGYGQKKFLEYCYAMARGRRAELGALREAGEKAKPPTDLLGAMVHAQVLAEEEARVKNGTEAINVGLKENEVIGNMFIFLLAGHETTGHTLAFTIAQLALQPEWQDECYKEIKAVCGDEKPSYRDVHRLPLCLAVGLEAMRLTDIVRQLFKVAKVDSMLPYNTWDDKGNVTKREHLVKAGSLVYIDTPACQLNPFHWENANDFNPRRHLSGDDARASLNNADVPFVAFSMGPRQCIGRRFAEVELISFISNVLSRYTVHPIPTHEGETKESMRARMIDSAVEDLTMTPGLFNVRFERRK</sequence>
<dbReference type="PRINTS" id="PR00463">
    <property type="entry name" value="EP450I"/>
</dbReference>